<organism evidence="1">
    <name type="scientific">Capitella teleta</name>
    <name type="common">Polychaete worm</name>
    <dbReference type="NCBI Taxonomy" id="283909"/>
    <lineage>
        <taxon>Eukaryota</taxon>
        <taxon>Metazoa</taxon>
        <taxon>Spiralia</taxon>
        <taxon>Lophotrochozoa</taxon>
        <taxon>Annelida</taxon>
        <taxon>Polychaeta</taxon>
        <taxon>Sedentaria</taxon>
        <taxon>Scolecida</taxon>
        <taxon>Capitellidae</taxon>
        <taxon>Capitella</taxon>
    </lineage>
</organism>
<dbReference type="EMBL" id="AMQN01002919">
    <property type="status" value="NOT_ANNOTATED_CDS"/>
    <property type="molecule type" value="Genomic_DNA"/>
</dbReference>
<dbReference type="EMBL" id="KB310391">
    <property type="protein sequence ID" value="ELT91713.1"/>
    <property type="molecule type" value="Genomic_DNA"/>
</dbReference>
<reference evidence="3" key="1">
    <citation type="submission" date="2012-12" db="EMBL/GenBank/DDBJ databases">
        <authorList>
            <person name="Hellsten U."/>
            <person name="Grimwood J."/>
            <person name="Chapman J.A."/>
            <person name="Shapiro H."/>
            <person name="Aerts A."/>
            <person name="Otillar R.P."/>
            <person name="Terry A.Y."/>
            <person name="Boore J.L."/>
            <person name="Simakov O."/>
            <person name="Marletaz F."/>
            <person name="Cho S.-J."/>
            <person name="Edsinger-Gonzales E."/>
            <person name="Havlak P."/>
            <person name="Kuo D.-H."/>
            <person name="Larsson T."/>
            <person name="Lv J."/>
            <person name="Arendt D."/>
            <person name="Savage R."/>
            <person name="Osoegawa K."/>
            <person name="de Jong P."/>
            <person name="Lindberg D.R."/>
            <person name="Seaver E.C."/>
            <person name="Weisblat D.A."/>
            <person name="Putnam N.H."/>
            <person name="Grigoriev I.V."/>
            <person name="Rokhsar D.S."/>
        </authorList>
    </citation>
    <scope>NUCLEOTIDE SEQUENCE</scope>
    <source>
        <strain evidence="3">I ESC-2004</strain>
    </source>
</reference>
<evidence type="ECO:0000313" key="2">
    <source>
        <dbReference type="EnsemblMetazoa" id="CapteP185914"/>
    </source>
</evidence>
<dbReference type="AlphaFoldDB" id="R7TDA1"/>
<dbReference type="HOGENOM" id="CLU_1290060_0_0_1"/>
<evidence type="ECO:0000313" key="1">
    <source>
        <dbReference type="EMBL" id="ELT91713.1"/>
    </source>
</evidence>
<dbReference type="EnsemblMetazoa" id="CapteT185914">
    <property type="protein sequence ID" value="CapteP185914"/>
    <property type="gene ID" value="CapteG185914"/>
</dbReference>
<protein>
    <submittedName>
        <fullName evidence="1 2">Uncharacterized protein</fullName>
    </submittedName>
</protein>
<reference evidence="2" key="3">
    <citation type="submission" date="2015-06" db="UniProtKB">
        <authorList>
            <consortium name="EnsemblMetazoa"/>
        </authorList>
    </citation>
    <scope>IDENTIFICATION</scope>
</reference>
<reference evidence="1 3" key="2">
    <citation type="journal article" date="2013" name="Nature">
        <title>Insights into bilaterian evolution from three spiralian genomes.</title>
        <authorList>
            <person name="Simakov O."/>
            <person name="Marletaz F."/>
            <person name="Cho S.J."/>
            <person name="Edsinger-Gonzales E."/>
            <person name="Havlak P."/>
            <person name="Hellsten U."/>
            <person name="Kuo D.H."/>
            <person name="Larsson T."/>
            <person name="Lv J."/>
            <person name="Arendt D."/>
            <person name="Savage R."/>
            <person name="Osoegawa K."/>
            <person name="de Jong P."/>
            <person name="Grimwood J."/>
            <person name="Chapman J.A."/>
            <person name="Shapiro H."/>
            <person name="Aerts A."/>
            <person name="Otillar R.P."/>
            <person name="Terry A.Y."/>
            <person name="Boore J.L."/>
            <person name="Grigoriev I.V."/>
            <person name="Lindberg D.R."/>
            <person name="Seaver E.C."/>
            <person name="Weisblat D.A."/>
            <person name="Putnam N.H."/>
            <person name="Rokhsar D.S."/>
        </authorList>
    </citation>
    <scope>NUCLEOTIDE SEQUENCE</scope>
    <source>
        <strain evidence="1 3">I ESC-2004</strain>
    </source>
</reference>
<gene>
    <name evidence="1" type="ORF">CAPTEDRAFT_185914</name>
</gene>
<evidence type="ECO:0000313" key="3">
    <source>
        <dbReference type="Proteomes" id="UP000014760"/>
    </source>
</evidence>
<proteinExistence type="predicted"/>
<sequence>MQRPDLSERGVLRLRLLHLICEEEGIHSDDCWPPAQEHSNGCSMVVTCSAELAATATGTALFTGAPITRPPPSPPFKAAAPTRMTRLPWQRSASVPMVTDRPMSQSFPMLMVAVLAMPITCAETMGEGVPLTAIDSHLRELALDKTGCGRCMDEDEKGDVTVIDPSRPWLITAASCIEAAETFSLSSCNLLSSFVIGRAPDASSMRVTESVDGG</sequence>
<dbReference type="Proteomes" id="UP000014760">
    <property type="component" value="Unassembled WGS sequence"/>
</dbReference>
<accession>R7TDA1</accession>
<keyword evidence="3" id="KW-1185">Reference proteome</keyword>
<name>R7TDA1_CAPTE</name>